<feature type="compositionally biased region" description="Low complexity" evidence="1">
    <location>
        <begin position="296"/>
        <end position="307"/>
    </location>
</feature>
<feature type="region of interest" description="Disordered" evidence="1">
    <location>
        <begin position="27"/>
        <end position="338"/>
    </location>
</feature>
<name>A0A6J7UQJ9_9ZZZZ</name>
<dbReference type="AlphaFoldDB" id="A0A6J7UQJ9"/>
<gene>
    <name evidence="2" type="ORF">UFOPK4306_02496</name>
</gene>
<dbReference type="EMBL" id="CAFBQP010000157">
    <property type="protein sequence ID" value="CAB5068724.1"/>
    <property type="molecule type" value="Genomic_DNA"/>
</dbReference>
<feature type="compositionally biased region" description="Low complexity" evidence="1">
    <location>
        <begin position="103"/>
        <end position="114"/>
    </location>
</feature>
<feature type="compositionally biased region" description="Low complexity" evidence="1">
    <location>
        <begin position="132"/>
        <end position="176"/>
    </location>
</feature>
<accession>A0A6J7UQJ9</accession>
<feature type="compositionally biased region" description="Basic residues" evidence="1">
    <location>
        <begin position="118"/>
        <end position="128"/>
    </location>
</feature>
<feature type="compositionally biased region" description="Low complexity" evidence="1">
    <location>
        <begin position="274"/>
        <end position="289"/>
    </location>
</feature>
<reference evidence="2" key="1">
    <citation type="submission" date="2020-05" db="EMBL/GenBank/DDBJ databases">
        <authorList>
            <person name="Chiriac C."/>
            <person name="Salcher M."/>
            <person name="Ghai R."/>
            <person name="Kavagutti S V."/>
        </authorList>
    </citation>
    <scope>NUCLEOTIDE SEQUENCE</scope>
</reference>
<feature type="compositionally biased region" description="Polar residues" evidence="1">
    <location>
        <begin position="198"/>
        <end position="210"/>
    </location>
</feature>
<evidence type="ECO:0000256" key="1">
    <source>
        <dbReference type="SAM" id="MobiDB-lite"/>
    </source>
</evidence>
<sequence>MPSGASRCPPRRVAFDRMASSASITNASPALLRGAHESSASSDPSSEIAYETPSRYSRPGIGSSRESPRYRIRKSPVGGFEGNDPRVPASSELGVCHCPLPTPARAGTTATPSAMKVAKPKGCRHPIRPPRTSSSKADTAPAAAIASPTATGTSSIPDSGSADPASEASASPPNGSTSAAARAIHVRRQPLARRIPTRNGTSRASDSGASGTRPISKRAIRARPSEPTCSPLPISSPQPPRSMKRMLHGTCNTNAATPAMAAVPRPASDASVPRTTSVATARTAAETSTIRGNEGTNAATTASSRVRAAARRTCRPMPTTATASVISTPSSSSTLDAA</sequence>
<organism evidence="2">
    <name type="scientific">freshwater metagenome</name>
    <dbReference type="NCBI Taxonomy" id="449393"/>
    <lineage>
        <taxon>unclassified sequences</taxon>
        <taxon>metagenomes</taxon>
        <taxon>ecological metagenomes</taxon>
    </lineage>
</organism>
<protein>
    <submittedName>
        <fullName evidence="2">Unannotated protein</fullName>
    </submittedName>
</protein>
<proteinExistence type="predicted"/>
<evidence type="ECO:0000313" key="2">
    <source>
        <dbReference type="EMBL" id="CAB5068724.1"/>
    </source>
</evidence>
<feature type="region of interest" description="Disordered" evidence="1">
    <location>
        <begin position="1"/>
        <end position="20"/>
    </location>
</feature>
<feature type="compositionally biased region" description="Low complexity" evidence="1">
    <location>
        <begin position="319"/>
        <end position="338"/>
    </location>
</feature>